<name>A0A2S1LRE5_9FLAO</name>
<dbReference type="SMART" id="SM00829">
    <property type="entry name" value="PKS_ER"/>
    <property type="match status" value="1"/>
</dbReference>
<dbReference type="KEGG" id="fki:FK004_13885"/>
<dbReference type="PANTHER" id="PTHR45033">
    <property type="match status" value="1"/>
</dbReference>
<evidence type="ECO:0000313" key="3">
    <source>
        <dbReference type="Proteomes" id="UP000244677"/>
    </source>
</evidence>
<dbReference type="Gene3D" id="3.40.50.720">
    <property type="entry name" value="NAD(P)-binding Rossmann-like Domain"/>
    <property type="match status" value="1"/>
</dbReference>
<dbReference type="RefSeq" id="WP_108737776.1">
    <property type="nucleotide sequence ID" value="NZ_CP020919.1"/>
</dbReference>
<feature type="domain" description="Enoyl reductase (ER)" evidence="1">
    <location>
        <begin position="11"/>
        <end position="331"/>
    </location>
</feature>
<organism evidence="2 3">
    <name type="scientific">Flavobacterium kingsejongi</name>
    <dbReference type="NCBI Taxonomy" id="1678728"/>
    <lineage>
        <taxon>Bacteria</taxon>
        <taxon>Pseudomonadati</taxon>
        <taxon>Bacteroidota</taxon>
        <taxon>Flavobacteriia</taxon>
        <taxon>Flavobacteriales</taxon>
        <taxon>Flavobacteriaceae</taxon>
        <taxon>Flavobacterium</taxon>
    </lineage>
</organism>
<dbReference type="AlphaFoldDB" id="A0A2S1LRE5"/>
<evidence type="ECO:0000313" key="2">
    <source>
        <dbReference type="EMBL" id="AWG26241.1"/>
    </source>
</evidence>
<dbReference type="Proteomes" id="UP000244677">
    <property type="component" value="Chromosome"/>
</dbReference>
<dbReference type="InterPro" id="IPR013149">
    <property type="entry name" value="ADH-like_C"/>
</dbReference>
<dbReference type="InterPro" id="IPR020843">
    <property type="entry name" value="ER"/>
</dbReference>
<sequence>MKAIVIKGQYGLEHIALEEKSIPEIGPKEVLVKATAMALNQLDLMITKGDFGTALPHVLGSDAVGVVEKIGAAVSLFNVGDVVIPQFIQSWQSGKLTKEQQTTRLGTDRPGVFSEYWALPEEGLVKIPKNLTPAEAATLPIAGLSAWEALYTKGNIQAGQTILLQGTGGVSIFALQFAKLAGARVIITSGSDEKLSKAKLLGADATINSTTHPNWQQQVLELTGGKGVDLAVELSWTGIDKTITAMAMGGKIIVVGLLGGADTSVNVYGIMLKCLSIIGLQVGSKASFEAMNRAIENNNLKPVIDRAFPFSAFKEAFQYVASGQHFGKVVIQL</sequence>
<dbReference type="SUPFAM" id="SSF51735">
    <property type="entry name" value="NAD(P)-binding Rossmann-fold domains"/>
    <property type="match status" value="1"/>
</dbReference>
<protein>
    <recommendedName>
        <fullName evidence="1">Enoyl reductase (ER) domain-containing protein</fullName>
    </recommendedName>
</protein>
<dbReference type="Gene3D" id="3.90.180.10">
    <property type="entry name" value="Medium-chain alcohol dehydrogenases, catalytic domain"/>
    <property type="match status" value="1"/>
</dbReference>
<dbReference type="OrthoDB" id="9787435at2"/>
<proteinExistence type="predicted"/>
<keyword evidence="3" id="KW-1185">Reference proteome</keyword>
<dbReference type="CDD" id="cd08276">
    <property type="entry name" value="MDR7"/>
    <property type="match status" value="1"/>
</dbReference>
<dbReference type="InterPro" id="IPR011032">
    <property type="entry name" value="GroES-like_sf"/>
</dbReference>
<dbReference type="InterPro" id="IPR052711">
    <property type="entry name" value="Zinc_ADH-like"/>
</dbReference>
<dbReference type="Pfam" id="PF00107">
    <property type="entry name" value="ADH_zinc_N"/>
    <property type="match status" value="1"/>
</dbReference>
<dbReference type="SUPFAM" id="SSF50129">
    <property type="entry name" value="GroES-like"/>
    <property type="match status" value="1"/>
</dbReference>
<dbReference type="PANTHER" id="PTHR45033:SF2">
    <property type="entry name" value="ZINC-TYPE ALCOHOL DEHYDROGENASE-LIKE PROTEIN C1773.06C"/>
    <property type="match status" value="1"/>
</dbReference>
<dbReference type="InterPro" id="IPR013154">
    <property type="entry name" value="ADH-like_N"/>
</dbReference>
<dbReference type="GO" id="GO:0016491">
    <property type="term" value="F:oxidoreductase activity"/>
    <property type="evidence" value="ECO:0007669"/>
    <property type="project" value="InterPro"/>
</dbReference>
<dbReference type="EMBL" id="CP020919">
    <property type="protein sequence ID" value="AWG26241.1"/>
    <property type="molecule type" value="Genomic_DNA"/>
</dbReference>
<gene>
    <name evidence="2" type="ORF">FK004_13885</name>
</gene>
<reference evidence="2 3" key="1">
    <citation type="submission" date="2017-04" db="EMBL/GenBank/DDBJ databases">
        <title>Complete genome sequence of Flavobacterium kingsejong AJ004.</title>
        <authorList>
            <person name="Lee P.C."/>
        </authorList>
    </citation>
    <scope>NUCLEOTIDE SEQUENCE [LARGE SCALE GENOMIC DNA]</scope>
    <source>
        <strain evidence="2 3">AJ004</strain>
    </source>
</reference>
<dbReference type="Pfam" id="PF08240">
    <property type="entry name" value="ADH_N"/>
    <property type="match status" value="1"/>
</dbReference>
<accession>A0A2S1LRE5</accession>
<evidence type="ECO:0000259" key="1">
    <source>
        <dbReference type="SMART" id="SM00829"/>
    </source>
</evidence>
<dbReference type="InterPro" id="IPR036291">
    <property type="entry name" value="NAD(P)-bd_dom_sf"/>
</dbReference>